<dbReference type="EMBL" id="MDYN01000376">
    <property type="protein sequence ID" value="OQD65598.1"/>
    <property type="molecule type" value="Genomic_DNA"/>
</dbReference>
<feature type="non-terminal residue" evidence="1">
    <location>
        <position position="63"/>
    </location>
</feature>
<dbReference type="Proteomes" id="UP000191672">
    <property type="component" value="Unassembled WGS sequence"/>
</dbReference>
<reference evidence="2" key="1">
    <citation type="journal article" date="2017" name="Nat. Microbiol.">
        <title>Global analysis of biosynthetic gene clusters reveals vast potential of secondary metabolite production in Penicillium species.</title>
        <authorList>
            <person name="Nielsen J.C."/>
            <person name="Grijseels S."/>
            <person name="Prigent S."/>
            <person name="Ji B."/>
            <person name="Dainat J."/>
            <person name="Nielsen K.F."/>
            <person name="Frisvad J.C."/>
            <person name="Workman M."/>
            <person name="Nielsen J."/>
        </authorList>
    </citation>
    <scope>NUCLEOTIDE SEQUENCE [LARGE SCALE GENOMIC DNA]</scope>
    <source>
        <strain evidence="2">IBT 31811</strain>
    </source>
</reference>
<evidence type="ECO:0000313" key="1">
    <source>
        <dbReference type="EMBL" id="OQD65598.1"/>
    </source>
</evidence>
<feature type="non-terminal residue" evidence="1">
    <location>
        <position position="1"/>
    </location>
</feature>
<proteinExistence type="predicted"/>
<organism evidence="1 2">
    <name type="scientific">Penicillium antarcticum</name>
    <dbReference type="NCBI Taxonomy" id="416450"/>
    <lineage>
        <taxon>Eukaryota</taxon>
        <taxon>Fungi</taxon>
        <taxon>Dikarya</taxon>
        <taxon>Ascomycota</taxon>
        <taxon>Pezizomycotina</taxon>
        <taxon>Eurotiomycetes</taxon>
        <taxon>Eurotiomycetidae</taxon>
        <taxon>Eurotiales</taxon>
        <taxon>Aspergillaceae</taxon>
        <taxon>Penicillium</taxon>
    </lineage>
</organism>
<name>A0A1V6NLJ7_9EURO</name>
<sequence>YIEFRPKNGLSDGLLLDVYRFPILRKPLPQDPTISRPFRSFAYYAILLKEDFDGNYPGGLLAL</sequence>
<accession>A0A1V6NLJ7</accession>
<gene>
    <name evidence="1" type="ORF">PENANT_c376G06813</name>
</gene>
<evidence type="ECO:0000313" key="2">
    <source>
        <dbReference type="Proteomes" id="UP000191672"/>
    </source>
</evidence>
<comment type="caution">
    <text evidence="1">The sequence shown here is derived from an EMBL/GenBank/DDBJ whole genome shotgun (WGS) entry which is preliminary data.</text>
</comment>
<keyword evidence="2" id="KW-1185">Reference proteome</keyword>
<dbReference type="AlphaFoldDB" id="A0A1V6NLJ7"/>
<protein>
    <submittedName>
        <fullName evidence="1">Uncharacterized protein</fullName>
    </submittedName>
</protein>